<dbReference type="AlphaFoldDB" id="A0A4R5TTA0"/>
<keyword evidence="4" id="KW-1185">Reference proteome</keyword>
<protein>
    <submittedName>
        <fullName evidence="3">SPOR domain-containing protein</fullName>
    </submittedName>
</protein>
<dbReference type="EMBL" id="SMTF01000005">
    <property type="protein sequence ID" value="TDK24343.1"/>
    <property type="molecule type" value="Genomic_DNA"/>
</dbReference>
<proteinExistence type="predicted"/>
<dbReference type="InterPro" id="IPR036680">
    <property type="entry name" value="SPOR-like_sf"/>
</dbReference>
<feature type="compositionally biased region" description="Low complexity" evidence="1">
    <location>
        <begin position="53"/>
        <end position="78"/>
    </location>
</feature>
<evidence type="ECO:0000256" key="1">
    <source>
        <dbReference type="SAM" id="MobiDB-lite"/>
    </source>
</evidence>
<name>A0A4R5TTA0_9GAMM</name>
<dbReference type="OrthoDB" id="5986009at2"/>
<dbReference type="RefSeq" id="WP_133321676.1">
    <property type="nucleotide sequence ID" value="NZ_SMTF01000005.1"/>
</dbReference>
<dbReference type="Proteomes" id="UP000294796">
    <property type="component" value="Unassembled WGS sequence"/>
</dbReference>
<comment type="caution">
    <text evidence="3">The sequence shown here is derived from an EMBL/GenBank/DDBJ whole genome shotgun (WGS) entry which is preliminary data.</text>
</comment>
<reference evidence="3 4" key="1">
    <citation type="submission" date="2019-03" db="EMBL/GenBank/DDBJ databases">
        <title>Luteimonas zhaokaii sp.nov., isolated from the rectal contents of Plateau pika in Yushu, Qinghai Province, China.</title>
        <authorList>
            <person name="Zhang G."/>
        </authorList>
    </citation>
    <scope>NUCLEOTIDE SEQUENCE [LARGE SCALE GENOMIC DNA]</scope>
    <source>
        <strain evidence="3 4">B9</strain>
    </source>
</reference>
<evidence type="ECO:0000313" key="4">
    <source>
        <dbReference type="Proteomes" id="UP000294796"/>
    </source>
</evidence>
<sequence>MLTRALIVLLVVLNLGVALWWLARGDAEGDDAGMELPAGIARLQLADEALPGAHDAAASDADATAATEHAQAEPAAEPGTAPQGEPQADLAPVASATPAGARCLALGPFADAAAATAARAALPVGATTIGVREALPANTPWRVVMPALADREAATAMAGRLREAGFSDLFIVAEGAEANSIALGRFGGETAARSHAAALAQAGFDARAEAVTGNVRHWLDARAGDGVDAAALRRATGAAQANSIACPAGTGGAR</sequence>
<evidence type="ECO:0000313" key="3">
    <source>
        <dbReference type="EMBL" id="TDK24343.1"/>
    </source>
</evidence>
<evidence type="ECO:0000259" key="2">
    <source>
        <dbReference type="PROSITE" id="PS51724"/>
    </source>
</evidence>
<feature type="domain" description="SPOR" evidence="2">
    <location>
        <begin position="96"/>
        <end position="174"/>
    </location>
</feature>
<dbReference type="InterPro" id="IPR007730">
    <property type="entry name" value="SPOR-like_dom"/>
</dbReference>
<dbReference type="PROSITE" id="PS51724">
    <property type="entry name" value="SPOR"/>
    <property type="match status" value="1"/>
</dbReference>
<organism evidence="3 4">
    <name type="scientific">Luteimonas aestuarii</name>
    <dbReference type="NCBI Taxonomy" id="453837"/>
    <lineage>
        <taxon>Bacteria</taxon>
        <taxon>Pseudomonadati</taxon>
        <taxon>Pseudomonadota</taxon>
        <taxon>Gammaproteobacteria</taxon>
        <taxon>Lysobacterales</taxon>
        <taxon>Lysobacteraceae</taxon>
        <taxon>Luteimonas</taxon>
    </lineage>
</organism>
<dbReference type="GO" id="GO:0042834">
    <property type="term" value="F:peptidoglycan binding"/>
    <property type="evidence" value="ECO:0007669"/>
    <property type="project" value="InterPro"/>
</dbReference>
<gene>
    <name evidence="3" type="ORF">E2F46_08630</name>
</gene>
<dbReference type="Pfam" id="PF05036">
    <property type="entry name" value="SPOR"/>
    <property type="match status" value="1"/>
</dbReference>
<dbReference type="SUPFAM" id="SSF110997">
    <property type="entry name" value="Sporulation related repeat"/>
    <property type="match status" value="1"/>
</dbReference>
<accession>A0A4R5TTA0</accession>
<feature type="region of interest" description="Disordered" evidence="1">
    <location>
        <begin position="53"/>
        <end position="93"/>
    </location>
</feature>